<dbReference type="InterPro" id="IPR039569">
    <property type="entry name" value="FAS1-like_DH_region"/>
</dbReference>
<accession>A0A124E2L7</accession>
<comment type="caution">
    <text evidence="3">The sequence shown here is derived from an EMBL/GenBank/DDBJ whole genome shotgun (WGS) entry which is preliminary data.</text>
</comment>
<name>A0A124E2L7_MYCCR</name>
<organism evidence="3 4">
    <name type="scientific">Mycolicibacterium canariasense</name>
    <name type="common">Mycobacterium canariasense</name>
    <dbReference type="NCBI Taxonomy" id="228230"/>
    <lineage>
        <taxon>Bacteria</taxon>
        <taxon>Bacillati</taxon>
        <taxon>Actinomycetota</taxon>
        <taxon>Actinomycetes</taxon>
        <taxon>Mycobacteriales</taxon>
        <taxon>Mycobacteriaceae</taxon>
        <taxon>Mycolicibacterium</taxon>
    </lineage>
</organism>
<dbReference type="SUPFAM" id="SSF54637">
    <property type="entry name" value="Thioesterase/thiol ester dehydrase-isomerase"/>
    <property type="match status" value="1"/>
</dbReference>
<evidence type="ECO:0000259" key="2">
    <source>
        <dbReference type="Pfam" id="PF13452"/>
    </source>
</evidence>
<dbReference type="EMBL" id="BCSY01000070">
    <property type="protein sequence ID" value="GAS97203.1"/>
    <property type="molecule type" value="Genomic_DNA"/>
</dbReference>
<dbReference type="AlphaFoldDB" id="A0A124E2L7"/>
<dbReference type="CDD" id="cd03441">
    <property type="entry name" value="R_hydratase_like"/>
    <property type="match status" value="1"/>
</dbReference>
<proteinExistence type="inferred from homology"/>
<dbReference type="PIRSF" id="PIRSF018072">
    <property type="entry name" value="UCP018072"/>
    <property type="match status" value="1"/>
</dbReference>
<evidence type="ECO:0000313" key="4">
    <source>
        <dbReference type="Proteomes" id="UP000069443"/>
    </source>
</evidence>
<protein>
    <recommendedName>
        <fullName evidence="1">UPF0336 protein RMCC_4169</fullName>
    </recommendedName>
</protein>
<reference evidence="4" key="2">
    <citation type="submission" date="2016-02" db="EMBL/GenBank/DDBJ databases">
        <title>Draft genome sequence of five rapidly growing Mycobacterium species.</title>
        <authorList>
            <person name="Katahira K."/>
            <person name="Gotou Y."/>
            <person name="Iida K."/>
            <person name="Ogura Y."/>
            <person name="Hayashi T."/>
        </authorList>
    </citation>
    <scope>NUCLEOTIDE SEQUENCE [LARGE SCALE GENOMIC DNA]</scope>
    <source>
        <strain evidence="4">JCM15298</strain>
    </source>
</reference>
<dbReference type="HAMAP" id="MF_00799">
    <property type="entry name" value="UPF0336"/>
    <property type="match status" value="1"/>
</dbReference>
<reference evidence="4" key="1">
    <citation type="journal article" date="2016" name="Genome Announc.">
        <title>Draft Genome Sequences of Five Rapidly Growing Mycobacterium Species, M. thermoresistibile, M. fortuitum subsp. acetamidolyticum, M. canariasense, M. brisbanense, and M. novocastrense.</title>
        <authorList>
            <person name="Katahira K."/>
            <person name="Ogura Y."/>
            <person name="Gotoh Y."/>
            <person name="Hayashi T."/>
        </authorList>
    </citation>
    <scope>NUCLEOTIDE SEQUENCE [LARGE SCALE GENOMIC DNA]</scope>
    <source>
        <strain evidence="4">JCM15298</strain>
    </source>
</reference>
<comment type="similarity">
    <text evidence="1">Belongs to the UPF0336 family.</text>
</comment>
<dbReference type="Pfam" id="PF13452">
    <property type="entry name" value="FAS1_DH_region"/>
    <property type="match status" value="1"/>
</dbReference>
<dbReference type="Proteomes" id="UP000069443">
    <property type="component" value="Unassembled WGS sequence"/>
</dbReference>
<feature type="domain" description="FAS1-like dehydratase" evidence="2">
    <location>
        <begin position="9"/>
        <end position="128"/>
    </location>
</feature>
<sequence length="173" mass="19390">MALRPDLLGMVYKYPEVFVVGREQVKLFAKSVKSEHPASLYEEAAAELGHDAIVAGPTFVSILANLVQQDFFRNIDVGMETMQIIQVDQRFVYHRPIKVGDRLHAELEIMSVDERFGADIVVTRNILRDDDADDAFVVMEAFTTLMGHEGDNSVSVQYDRESGQVRRTAVAGD</sequence>
<dbReference type="OrthoDB" id="5415111at2"/>
<keyword evidence="4" id="KW-1185">Reference proteome</keyword>
<dbReference type="NCBIfam" id="NF010244">
    <property type="entry name" value="PRK13691.1"/>
    <property type="match status" value="1"/>
</dbReference>
<evidence type="ECO:0000313" key="3">
    <source>
        <dbReference type="EMBL" id="GAS97203.1"/>
    </source>
</evidence>
<gene>
    <name evidence="3" type="ORF">RMCC_4169</name>
</gene>
<dbReference type="RefSeq" id="WP_062658124.1">
    <property type="nucleotide sequence ID" value="NZ_BCSY01000070.1"/>
</dbReference>
<dbReference type="STRING" id="228230.RMCC_4169"/>
<dbReference type="InterPro" id="IPR029069">
    <property type="entry name" value="HotDog_dom_sf"/>
</dbReference>
<dbReference type="InterPro" id="IPR016709">
    <property type="entry name" value="HadA-like"/>
</dbReference>
<dbReference type="Gene3D" id="3.10.129.10">
    <property type="entry name" value="Hotdog Thioesterase"/>
    <property type="match status" value="1"/>
</dbReference>
<evidence type="ECO:0000256" key="1">
    <source>
        <dbReference type="HAMAP-Rule" id="MF_00799"/>
    </source>
</evidence>